<feature type="transmembrane region" description="Helical" evidence="1">
    <location>
        <begin position="60"/>
        <end position="86"/>
    </location>
</feature>
<reference evidence="2 3" key="1">
    <citation type="journal article" date="2020" name="Nature">
        <title>Six reference-quality genomes reveal evolution of bat adaptations.</title>
        <authorList>
            <person name="Jebb D."/>
            <person name="Huang Z."/>
            <person name="Pippel M."/>
            <person name="Hughes G.M."/>
            <person name="Lavrichenko K."/>
            <person name="Devanna P."/>
            <person name="Winkler S."/>
            <person name="Jermiin L.S."/>
            <person name="Skirmuntt E.C."/>
            <person name="Katzourakis A."/>
            <person name="Burkitt-Gray L."/>
            <person name="Ray D.A."/>
            <person name="Sullivan K.A.M."/>
            <person name="Roscito J.G."/>
            <person name="Kirilenko B.M."/>
            <person name="Davalos L.M."/>
            <person name="Corthals A.P."/>
            <person name="Power M.L."/>
            <person name="Jones G."/>
            <person name="Ransome R.D."/>
            <person name="Dechmann D.K.N."/>
            <person name="Locatelli A.G."/>
            <person name="Puechmaille S.J."/>
            <person name="Fedrigo O."/>
            <person name="Jarvis E.D."/>
            <person name="Hiller M."/>
            <person name="Vernes S.C."/>
            <person name="Myers E.W."/>
            <person name="Teeling E.C."/>
        </authorList>
    </citation>
    <scope>NUCLEOTIDE SEQUENCE [LARGE SCALE GENOMIC DNA]</scope>
    <source>
        <strain evidence="2">MRouAeg1</strain>
        <tissue evidence="2">Muscle</tissue>
    </source>
</reference>
<keyword evidence="1" id="KW-0812">Transmembrane</keyword>
<keyword evidence="3" id="KW-1185">Reference proteome</keyword>
<keyword evidence="1" id="KW-0472">Membrane</keyword>
<evidence type="ECO:0000313" key="2">
    <source>
        <dbReference type="EMBL" id="KAF6441192.1"/>
    </source>
</evidence>
<accession>A0A7J8F1R3</accession>
<gene>
    <name evidence="2" type="ORF">HJG63_012342</name>
</gene>
<dbReference type="Proteomes" id="UP000593571">
    <property type="component" value="Unassembled WGS sequence"/>
</dbReference>
<dbReference type="EMBL" id="JACASE010000008">
    <property type="protein sequence ID" value="KAF6441192.1"/>
    <property type="molecule type" value="Genomic_DNA"/>
</dbReference>
<proteinExistence type="predicted"/>
<sequence length="148" mass="16623">MFSSLWSKYSVEELLDHMVGQFLVFWGNLHIVFHSGCTNLQVPPEAYEGSFLPASSPTSVIVLLIIAILTGVRWYFIVALICVSLIDSAVEDSFISLLAICMSSWEKCLFRSSAHLDFLLSLQSCMSSLYILDIRPLLEALLENIFSH</sequence>
<name>A0A7J8F1R3_ROUAE</name>
<dbReference type="AlphaFoldDB" id="A0A7J8F1R3"/>
<organism evidence="2 3">
    <name type="scientific">Rousettus aegyptiacus</name>
    <name type="common">Egyptian fruit bat</name>
    <name type="synonym">Pteropus aegyptiacus</name>
    <dbReference type="NCBI Taxonomy" id="9407"/>
    <lineage>
        <taxon>Eukaryota</taxon>
        <taxon>Metazoa</taxon>
        <taxon>Chordata</taxon>
        <taxon>Craniata</taxon>
        <taxon>Vertebrata</taxon>
        <taxon>Euteleostomi</taxon>
        <taxon>Mammalia</taxon>
        <taxon>Eutheria</taxon>
        <taxon>Laurasiatheria</taxon>
        <taxon>Chiroptera</taxon>
        <taxon>Yinpterochiroptera</taxon>
        <taxon>Pteropodoidea</taxon>
        <taxon>Pteropodidae</taxon>
        <taxon>Rousettinae</taxon>
        <taxon>Rousettus</taxon>
    </lineage>
</organism>
<protein>
    <submittedName>
        <fullName evidence="2">Uncharacterized protein</fullName>
    </submittedName>
</protein>
<comment type="caution">
    <text evidence="2">The sequence shown here is derived from an EMBL/GenBank/DDBJ whole genome shotgun (WGS) entry which is preliminary data.</text>
</comment>
<evidence type="ECO:0000256" key="1">
    <source>
        <dbReference type="SAM" id="Phobius"/>
    </source>
</evidence>
<keyword evidence="1" id="KW-1133">Transmembrane helix</keyword>
<evidence type="ECO:0000313" key="3">
    <source>
        <dbReference type="Proteomes" id="UP000593571"/>
    </source>
</evidence>